<dbReference type="PANTHER" id="PTHR34106:SF4">
    <property type="entry name" value="BLL5143 PROTEIN"/>
    <property type="match status" value="1"/>
</dbReference>
<evidence type="ECO:0000256" key="3">
    <source>
        <dbReference type="ARBA" id="ARBA00024356"/>
    </source>
</evidence>
<dbReference type="EMBL" id="QWLV01000002">
    <property type="protein sequence ID" value="RHW17986.1"/>
    <property type="molecule type" value="Genomic_DNA"/>
</dbReference>
<proteinExistence type="inferred from homology"/>
<dbReference type="RefSeq" id="WP_118863177.1">
    <property type="nucleotide sequence ID" value="NZ_QWLV01000002.1"/>
</dbReference>
<dbReference type="InterPro" id="IPR007184">
    <property type="entry name" value="Mannoside_phosphorylase"/>
</dbReference>
<gene>
    <name evidence="4" type="ORF">D1610_05660</name>
</gene>
<evidence type="ECO:0000313" key="5">
    <source>
        <dbReference type="Proteomes" id="UP000266693"/>
    </source>
</evidence>
<protein>
    <submittedName>
        <fullName evidence="4">Glycosidase</fullName>
    </submittedName>
</protein>
<keyword evidence="5" id="KW-1185">Reference proteome</keyword>
<name>A0A396RQ23_9SPHN</name>
<dbReference type="SUPFAM" id="SSF75005">
    <property type="entry name" value="Arabinanase/levansucrase/invertase"/>
    <property type="match status" value="1"/>
</dbReference>
<reference evidence="4 5" key="1">
    <citation type="submission" date="2018-08" db="EMBL/GenBank/DDBJ databases">
        <title>The multiple taxonomic identification of Sphingomonas gilva.</title>
        <authorList>
            <person name="Zhu D."/>
            <person name="Zheng S."/>
        </authorList>
    </citation>
    <scope>NUCLEOTIDE SEQUENCE [LARGE SCALE GENOMIC DNA]</scope>
    <source>
        <strain evidence="4 5">ZDH117</strain>
    </source>
</reference>
<evidence type="ECO:0000313" key="4">
    <source>
        <dbReference type="EMBL" id="RHW17986.1"/>
    </source>
</evidence>
<keyword evidence="1" id="KW-0328">Glycosyltransferase</keyword>
<evidence type="ECO:0000256" key="1">
    <source>
        <dbReference type="ARBA" id="ARBA00022676"/>
    </source>
</evidence>
<dbReference type="Gene3D" id="2.115.10.20">
    <property type="entry name" value="Glycosyl hydrolase domain, family 43"/>
    <property type="match status" value="1"/>
</dbReference>
<dbReference type="Proteomes" id="UP000266693">
    <property type="component" value="Unassembled WGS sequence"/>
</dbReference>
<keyword evidence="4" id="KW-0378">Hydrolase</keyword>
<comment type="similarity">
    <text evidence="3">Belongs to the glycosyl hydrolase 130 family.</text>
</comment>
<dbReference type="AlphaFoldDB" id="A0A396RQ23"/>
<organism evidence="4 5">
    <name type="scientific">Sphingomonas gilva</name>
    <dbReference type="NCBI Taxonomy" id="2305907"/>
    <lineage>
        <taxon>Bacteria</taxon>
        <taxon>Pseudomonadati</taxon>
        <taxon>Pseudomonadota</taxon>
        <taxon>Alphaproteobacteria</taxon>
        <taxon>Sphingomonadales</taxon>
        <taxon>Sphingomonadaceae</taxon>
        <taxon>Sphingomonas</taxon>
    </lineage>
</organism>
<keyword evidence="2" id="KW-0808">Transferase</keyword>
<dbReference type="OrthoDB" id="9776657at2"/>
<sequence>MEPIFTHSLRLFADPSRVVVRPFHISWQGTSSRTQRLVGEVLRMSAQQARDELQEVLRDFEARHWQTRRVFMTRYDEIEAQLGLDGSKIGDEKRQLIGAYFCHEYSYAAAALMNPSVVPHYDQSGMPRGSCRILMSLRAVGEGHISSVAFREGIITSENKLKLAPEPPFATATDTHGDEDEIPQGPVTVHRHRDSTLSGTVIFPITEAQSKGLEDLRLVKFAHDDGAAEWLGTYTAYNGSAIQSELLRTRDFRAFDLVPMTGPAARNKGIALFPRKVNGKYAAIGRQDGENLYLLTSDTLTHWEEGERILEPEYPWELVQIGNCGPPIEIDEGWLLLTHGVGAMRKYAIGAALLDKDDPSRVLARTAEPLIAPASENREGYVPNVVYTCGAMKHGDSLFIPYGVADSSVAFAFVGIDTVLAAMTPAESVEPRKRASA</sequence>
<dbReference type="CDD" id="cd18613">
    <property type="entry name" value="GH130"/>
    <property type="match status" value="1"/>
</dbReference>
<dbReference type="Pfam" id="PF04041">
    <property type="entry name" value="Glyco_hydro_130"/>
    <property type="match status" value="1"/>
</dbReference>
<evidence type="ECO:0000256" key="2">
    <source>
        <dbReference type="ARBA" id="ARBA00022679"/>
    </source>
</evidence>
<accession>A0A396RQ23</accession>
<dbReference type="GO" id="GO:0016798">
    <property type="term" value="F:hydrolase activity, acting on glycosyl bonds"/>
    <property type="evidence" value="ECO:0007669"/>
    <property type="project" value="UniProtKB-KW"/>
</dbReference>
<keyword evidence="4" id="KW-0326">Glycosidase</keyword>
<comment type="caution">
    <text evidence="4">The sequence shown here is derived from an EMBL/GenBank/DDBJ whole genome shotgun (WGS) entry which is preliminary data.</text>
</comment>
<dbReference type="InterPro" id="IPR023296">
    <property type="entry name" value="Glyco_hydro_beta-prop_sf"/>
</dbReference>
<dbReference type="GO" id="GO:0016757">
    <property type="term" value="F:glycosyltransferase activity"/>
    <property type="evidence" value="ECO:0007669"/>
    <property type="project" value="UniProtKB-KW"/>
</dbReference>
<dbReference type="PANTHER" id="PTHR34106">
    <property type="entry name" value="GLYCOSIDASE"/>
    <property type="match status" value="1"/>
</dbReference>